<feature type="coiled-coil region" evidence="10">
    <location>
        <begin position="142"/>
        <end position="183"/>
    </location>
</feature>
<organism evidence="13 14">
    <name type="scientific">Taxus chinensis</name>
    <name type="common">Chinese yew</name>
    <name type="synonym">Taxus wallichiana var. chinensis</name>
    <dbReference type="NCBI Taxonomy" id="29808"/>
    <lineage>
        <taxon>Eukaryota</taxon>
        <taxon>Viridiplantae</taxon>
        <taxon>Streptophyta</taxon>
        <taxon>Embryophyta</taxon>
        <taxon>Tracheophyta</taxon>
        <taxon>Spermatophyta</taxon>
        <taxon>Pinopsida</taxon>
        <taxon>Pinidae</taxon>
        <taxon>Conifers II</taxon>
        <taxon>Cupressales</taxon>
        <taxon>Taxaceae</taxon>
        <taxon>Taxus</taxon>
    </lineage>
</organism>
<evidence type="ECO:0000256" key="6">
    <source>
        <dbReference type="ARBA" id="ARBA00023242"/>
    </source>
</evidence>
<evidence type="ECO:0000256" key="8">
    <source>
        <dbReference type="PROSITE-ProRule" id="PRU00108"/>
    </source>
</evidence>
<proteinExistence type="inferred from homology"/>
<dbReference type="SUPFAM" id="SSF46689">
    <property type="entry name" value="Homeodomain-like"/>
    <property type="match status" value="1"/>
</dbReference>
<gene>
    <name evidence="13" type="ORF">KI387_032639</name>
</gene>
<evidence type="ECO:0000256" key="11">
    <source>
        <dbReference type="SAM" id="MobiDB-lite"/>
    </source>
</evidence>
<dbReference type="PROSITE" id="PS51257">
    <property type="entry name" value="PROKAR_LIPOPROTEIN"/>
    <property type="match status" value="1"/>
</dbReference>
<dbReference type="Pfam" id="PF02183">
    <property type="entry name" value="HALZ"/>
    <property type="match status" value="1"/>
</dbReference>
<evidence type="ECO:0000256" key="5">
    <source>
        <dbReference type="ARBA" id="ARBA00023163"/>
    </source>
</evidence>
<evidence type="ECO:0000259" key="12">
    <source>
        <dbReference type="PROSITE" id="PS50071"/>
    </source>
</evidence>
<reference evidence="13 14" key="1">
    <citation type="journal article" date="2021" name="Nat. Plants">
        <title>The Taxus genome provides insights into paclitaxel biosynthesis.</title>
        <authorList>
            <person name="Xiong X."/>
            <person name="Gou J."/>
            <person name="Liao Q."/>
            <person name="Li Y."/>
            <person name="Zhou Q."/>
            <person name="Bi G."/>
            <person name="Li C."/>
            <person name="Du R."/>
            <person name="Wang X."/>
            <person name="Sun T."/>
            <person name="Guo L."/>
            <person name="Liang H."/>
            <person name="Lu P."/>
            <person name="Wu Y."/>
            <person name="Zhang Z."/>
            <person name="Ro D.K."/>
            <person name="Shang Y."/>
            <person name="Huang S."/>
            <person name="Yan J."/>
        </authorList>
    </citation>
    <scope>NUCLEOTIDE SEQUENCE [LARGE SCALE GENOMIC DNA]</scope>
    <source>
        <strain evidence="13">Ta-2019</strain>
    </source>
</reference>
<dbReference type="EMBL" id="JAHRHJ020003813">
    <property type="protein sequence ID" value="KAH9288522.1"/>
    <property type="molecule type" value="Genomic_DNA"/>
</dbReference>
<evidence type="ECO:0000256" key="2">
    <source>
        <dbReference type="ARBA" id="ARBA00023015"/>
    </source>
</evidence>
<comment type="caution">
    <text evidence="13">The sequence shown here is derived from an EMBL/GenBank/DDBJ whole genome shotgun (WGS) entry which is preliminary data.</text>
</comment>
<evidence type="ECO:0000256" key="4">
    <source>
        <dbReference type="ARBA" id="ARBA00023155"/>
    </source>
</evidence>
<dbReference type="CDD" id="cd00086">
    <property type="entry name" value="homeodomain"/>
    <property type="match status" value="1"/>
</dbReference>
<keyword evidence="14" id="KW-1185">Reference proteome</keyword>
<comment type="subcellular location">
    <subcellularLocation>
        <location evidence="1 8 9">Nucleus</location>
    </subcellularLocation>
</comment>
<feature type="region of interest" description="Disordered" evidence="11">
    <location>
        <begin position="219"/>
        <end position="263"/>
    </location>
</feature>
<name>A0AA38F534_TAXCH</name>
<protein>
    <recommendedName>
        <fullName evidence="12">Homeobox domain-containing protein</fullName>
    </recommendedName>
</protein>
<feature type="compositionally biased region" description="Basic and acidic residues" evidence="11">
    <location>
        <begin position="186"/>
        <end position="204"/>
    </location>
</feature>
<evidence type="ECO:0000256" key="9">
    <source>
        <dbReference type="RuleBase" id="RU000682"/>
    </source>
</evidence>
<keyword evidence="10" id="KW-0175">Coiled coil</keyword>
<keyword evidence="4 8" id="KW-0371">Homeobox</keyword>
<feature type="compositionally biased region" description="Polar residues" evidence="11">
    <location>
        <begin position="242"/>
        <end position="263"/>
    </location>
</feature>
<dbReference type="InterPro" id="IPR001356">
    <property type="entry name" value="HD"/>
</dbReference>
<dbReference type="PRINTS" id="PR00031">
    <property type="entry name" value="HTHREPRESSR"/>
</dbReference>
<dbReference type="PROSITE" id="PS00027">
    <property type="entry name" value="HOMEOBOX_1"/>
    <property type="match status" value="1"/>
</dbReference>
<sequence length="305" mass="34501">MACDGRPYYSSNIIMKSEDSSADSIAAMIAAGSCTPTTTFQGNRSIAAFESGRERKILAKCRSYSTLDLSEELGDDDGSDDSIHLGEKKRRLTFEQVRALEKNFEVTNKLEPEKKIQLARALGLQPRQIAVWFQNRRARWKTKQLERDFDVLKHDHDSLKQEYDNLVEENGNLQAMVQRLRSKLKSSQDLKFEPNSSPKEDHDLPLPMFSVSADNVVNKENEGPSSIGSEASSVLNIDSPGTIDSQQNNNTIDSQQNNPQCSMSIRPKVEDNVSQADEPSCFNLFYSNLEEPGSLWWEYWPQNQL</sequence>
<comment type="similarity">
    <text evidence="7">Belongs to the HD-ZIP homeobox family. Class I subfamily.</text>
</comment>
<evidence type="ECO:0000313" key="14">
    <source>
        <dbReference type="Proteomes" id="UP000824469"/>
    </source>
</evidence>
<feature type="compositionally biased region" description="Polar residues" evidence="11">
    <location>
        <begin position="223"/>
        <end position="236"/>
    </location>
</feature>
<dbReference type="InterPro" id="IPR009057">
    <property type="entry name" value="Homeodomain-like_sf"/>
</dbReference>
<dbReference type="FunFam" id="1.10.10.60:FF:000200">
    <property type="entry name" value="Homeobox-leucine zipper protein ATHB-13"/>
    <property type="match status" value="1"/>
</dbReference>
<evidence type="ECO:0000313" key="13">
    <source>
        <dbReference type="EMBL" id="KAH9288522.1"/>
    </source>
</evidence>
<dbReference type="GO" id="GO:0005634">
    <property type="term" value="C:nucleus"/>
    <property type="evidence" value="ECO:0007669"/>
    <property type="project" value="UniProtKB-SubCell"/>
</dbReference>
<dbReference type="AlphaFoldDB" id="A0AA38F534"/>
<evidence type="ECO:0000256" key="3">
    <source>
        <dbReference type="ARBA" id="ARBA00023125"/>
    </source>
</evidence>
<dbReference type="PANTHER" id="PTHR24326">
    <property type="entry name" value="HOMEOBOX-LEUCINE ZIPPER PROTEIN"/>
    <property type="match status" value="1"/>
</dbReference>
<dbReference type="PANTHER" id="PTHR24326:SF606">
    <property type="entry name" value="HOMEOBOX-LEUCINE ZIPPER PROTEIN ATHB-54"/>
    <property type="match status" value="1"/>
</dbReference>
<feature type="domain" description="Homeobox" evidence="12">
    <location>
        <begin position="87"/>
        <end position="143"/>
    </location>
</feature>
<dbReference type="InterPro" id="IPR045224">
    <property type="entry name" value="HDZip_class_I_plant"/>
</dbReference>
<dbReference type="GO" id="GO:0043565">
    <property type="term" value="F:sequence-specific DNA binding"/>
    <property type="evidence" value="ECO:0007669"/>
    <property type="project" value="InterPro"/>
</dbReference>
<dbReference type="GO" id="GO:0000981">
    <property type="term" value="F:DNA-binding transcription factor activity, RNA polymerase II-specific"/>
    <property type="evidence" value="ECO:0007669"/>
    <property type="project" value="InterPro"/>
</dbReference>
<evidence type="ECO:0000256" key="10">
    <source>
        <dbReference type="SAM" id="Coils"/>
    </source>
</evidence>
<dbReference type="Pfam" id="PF00046">
    <property type="entry name" value="Homeodomain"/>
    <property type="match status" value="1"/>
</dbReference>
<dbReference type="Gene3D" id="1.10.10.60">
    <property type="entry name" value="Homeodomain-like"/>
    <property type="match status" value="1"/>
</dbReference>
<dbReference type="InterPro" id="IPR000047">
    <property type="entry name" value="HTH_motif"/>
</dbReference>
<dbReference type="Proteomes" id="UP000824469">
    <property type="component" value="Unassembled WGS sequence"/>
</dbReference>
<keyword evidence="2" id="KW-0805">Transcription regulation</keyword>
<feature type="DNA-binding region" description="Homeobox" evidence="8">
    <location>
        <begin position="89"/>
        <end position="144"/>
    </location>
</feature>
<dbReference type="InterPro" id="IPR017970">
    <property type="entry name" value="Homeobox_CS"/>
</dbReference>
<keyword evidence="6 8" id="KW-0539">Nucleus</keyword>
<feature type="region of interest" description="Disordered" evidence="11">
    <location>
        <begin position="185"/>
        <end position="205"/>
    </location>
</feature>
<evidence type="ECO:0000256" key="1">
    <source>
        <dbReference type="ARBA" id="ARBA00004123"/>
    </source>
</evidence>
<keyword evidence="5" id="KW-0804">Transcription</keyword>
<dbReference type="GO" id="GO:0045893">
    <property type="term" value="P:positive regulation of DNA-templated transcription"/>
    <property type="evidence" value="ECO:0007669"/>
    <property type="project" value="TreeGrafter"/>
</dbReference>
<accession>A0AA38F534</accession>
<dbReference type="OMA" id="KNFEMAN"/>
<evidence type="ECO:0000256" key="7">
    <source>
        <dbReference type="ARBA" id="ARBA00025748"/>
    </source>
</evidence>
<keyword evidence="3 8" id="KW-0238">DNA-binding</keyword>
<dbReference type="SMART" id="SM00389">
    <property type="entry name" value="HOX"/>
    <property type="match status" value="1"/>
</dbReference>
<dbReference type="InterPro" id="IPR003106">
    <property type="entry name" value="Leu_zip_homeo"/>
</dbReference>
<dbReference type="PROSITE" id="PS50071">
    <property type="entry name" value="HOMEOBOX_2"/>
    <property type="match status" value="1"/>
</dbReference>